<protein>
    <submittedName>
        <fullName evidence="1">Uncharacterized protein</fullName>
    </submittedName>
</protein>
<dbReference type="AlphaFoldDB" id="A0A7W2AI92"/>
<accession>A0A7W2AI92</accession>
<sequence length="305" mass="33152">MPAIVNSFPWDDTPSYEADWRDMMENMRSTGIIVQGSLMDGSTGDCAVSPGTGLQVKVAPGKAWVKGHMWKHTADYIYLPINANTLGAPRTDLIVLRADFTNNFMTYTVIQGPNAVPINNSTTWDLPLAEVTVQNNASSISATDIKDRRVTSNHAGFRPICILRNSTSKSLATGTNATLSWDTEELNPVGMHLVSDRITIREDGVYEVGCSTVWETVANSDNLRRIILFRNRAGTVDAIAHGSSRGAGVVGVDVGVSARRVIDLQKDDYVYVTAYNDSGATLNIKASGLYSPVFWCMKLGESKGL</sequence>
<dbReference type="EMBL" id="JACEIP010000025">
    <property type="protein sequence ID" value="MBA4544002.1"/>
    <property type="molecule type" value="Genomic_DNA"/>
</dbReference>
<proteinExistence type="predicted"/>
<dbReference type="OrthoDB" id="9795386at2"/>
<name>A0A7W2AI92_9BACL</name>
<evidence type="ECO:0000313" key="1">
    <source>
        <dbReference type="EMBL" id="MBA4544002.1"/>
    </source>
</evidence>
<keyword evidence="2" id="KW-1185">Reference proteome</keyword>
<gene>
    <name evidence="1" type="ORF">H1164_14025</name>
</gene>
<organism evidence="1 2">
    <name type="scientific">Thermoactinomyces daqus</name>
    <dbReference type="NCBI Taxonomy" id="1329516"/>
    <lineage>
        <taxon>Bacteria</taxon>
        <taxon>Bacillati</taxon>
        <taxon>Bacillota</taxon>
        <taxon>Bacilli</taxon>
        <taxon>Bacillales</taxon>
        <taxon>Thermoactinomycetaceae</taxon>
        <taxon>Thermoactinomyces</taxon>
    </lineage>
</organism>
<comment type="caution">
    <text evidence="1">The sequence shown here is derived from an EMBL/GenBank/DDBJ whole genome shotgun (WGS) entry which is preliminary data.</text>
</comment>
<reference evidence="1 2" key="1">
    <citation type="submission" date="2020-07" db="EMBL/GenBank/DDBJ databases">
        <authorList>
            <person name="Feng H."/>
        </authorList>
    </citation>
    <scope>NUCLEOTIDE SEQUENCE [LARGE SCALE GENOMIC DNA]</scope>
    <source>
        <strain evidence="2">s-11</strain>
    </source>
</reference>
<dbReference type="RefSeq" id="WP_033100812.1">
    <property type="nucleotide sequence ID" value="NZ_JACEIP010000025.1"/>
</dbReference>
<dbReference type="Proteomes" id="UP000530514">
    <property type="component" value="Unassembled WGS sequence"/>
</dbReference>
<evidence type="ECO:0000313" key="2">
    <source>
        <dbReference type="Proteomes" id="UP000530514"/>
    </source>
</evidence>